<evidence type="ECO:0000313" key="2">
    <source>
        <dbReference type="Proteomes" id="UP000298218"/>
    </source>
</evidence>
<dbReference type="Pfam" id="PF09956">
    <property type="entry name" value="Phage_cement_2"/>
    <property type="match status" value="1"/>
</dbReference>
<name>A0A4Y8KWI0_9MICO</name>
<dbReference type="Proteomes" id="UP000298218">
    <property type="component" value="Unassembled WGS sequence"/>
</dbReference>
<dbReference type="OrthoDB" id="5074152at2"/>
<organism evidence="1 2">
    <name type="scientific">Cryobacterium psychrophilum</name>
    <dbReference type="NCBI Taxonomy" id="41988"/>
    <lineage>
        <taxon>Bacteria</taxon>
        <taxon>Bacillati</taxon>
        <taxon>Actinomycetota</taxon>
        <taxon>Actinomycetes</taxon>
        <taxon>Micrococcales</taxon>
        <taxon>Microbacteriaceae</taxon>
        <taxon>Cryobacterium</taxon>
    </lineage>
</organism>
<dbReference type="RefSeq" id="WP_134173919.1">
    <property type="nucleotide sequence ID" value="NZ_SODI01000001.1"/>
</dbReference>
<comment type="caution">
    <text evidence="1">The sequence shown here is derived from an EMBL/GenBank/DDBJ whole genome shotgun (WGS) entry which is preliminary data.</text>
</comment>
<accession>A0A4Y8KWI0</accession>
<keyword evidence="2" id="KW-1185">Reference proteome</keyword>
<dbReference type="InterPro" id="IPR011231">
    <property type="entry name" value="Phage_VT1-Sakai_H0018"/>
</dbReference>
<dbReference type="AlphaFoldDB" id="A0A4Y8KWI0"/>
<sequence>MADYLPKFTPGKAVTFTASGDVIGGRLVNVTGNRTVAPAGADSAAVVGVAGFDALTGESVTVYTRPSGVQQLVASAAIAAGAKIISAAAGKIATQGAGTNPIGIALAAATADLDVIDVLFI</sequence>
<proteinExistence type="predicted"/>
<dbReference type="EMBL" id="SOHQ01000013">
    <property type="protein sequence ID" value="TFD80871.1"/>
    <property type="molecule type" value="Genomic_DNA"/>
</dbReference>
<reference evidence="1 2" key="1">
    <citation type="submission" date="2019-03" db="EMBL/GenBank/DDBJ databases">
        <title>Genomics of glacier-inhabiting Cryobacterium strains.</title>
        <authorList>
            <person name="Liu Q."/>
            <person name="Xin Y.-H."/>
        </authorList>
    </citation>
    <scope>NUCLEOTIDE SEQUENCE [LARGE SCALE GENOMIC DNA]</scope>
    <source>
        <strain evidence="1 2">CGMCC 1.4292</strain>
    </source>
</reference>
<gene>
    <name evidence="1" type="ORF">E3T53_04415</name>
</gene>
<protein>
    <submittedName>
        <fullName evidence="1">DUF2190 family protein</fullName>
    </submittedName>
</protein>
<evidence type="ECO:0000313" key="1">
    <source>
        <dbReference type="EMBL" id="TFD80871.1"/>
    </source>
</evidence>